<proteinExistence type="predicted"/>
<dbReference type="Proteomes" id="UP000019253">
    <property type="component" value="Unassembled WGS sequence"/>
</dbReference>
<dbReference type="RefSeq" id="WP_036066458.1">
    <property type="nucleotide sequence ID" value="NZ_AODD01000012.1"/>
</dbReference>
<comment type="caution">
    <text evidence="1">The sequence shown here is derived from an EMBL/GenBank/DDBJ whole genome shotgun (WGS) entry which is preliminary data.</text>
</comment>
<dbReference type="PATRIC" id="fig|1265819.5.peg.1826"/>
<sequence>MIYSIGMTTMGSYNEADKEYHDIMPNIRGVLNPLFDKYDIYAYTVDKKKKAEISLPLKAKRYINFYLEKMMDEFSSLIEDGKYVLVPKDEDIKELLSDISNLNTLENIDYFLVRNATITFRILEGESINFYARDLDILVEELDVKVDNS</sequence>
<evidence type="ECO:0000313" key="1">
    <source>
        <dbReference type="EMBL" id="EUJ23329.1"/>
    </source>
</evidence>
<reference evidence="1 2" key="1">
    <citation type="journal article" date="2014" name="Int. J. Syst. Evol. Microbiol.">
        <title>Listeria floridensis sp. nov., Listeria aquatica sp. nov., Listeria cornellensis sp. nov., Listeria riparia sp. nov. and Listeria grandensis sp. nov., from agricultural and natural environments.</title>
        <authorList>
            <person name="den Bakker H.C."/>
            <person name="Warchocki S."/>
            <person name="Wright E.M."/>
            <person name="Allred A.F."/>
            <person name="Ahlstrom C."/>
            <person name="Manuel C.S."/>
            <person name="Stasiewicz M.J."/>
            <person name="Burrell A."/>
            <person name="Roof S."/>
            <person name="Strawn L."/>
            <person name="Fortes E.D."/>
            <person name="Nightingale K.K."/>
            <person name="Kephart D."/>
            <person name="Wiedmann M."/>
        </authorList>
    </citation>
    <scope>NUCLEOTIDE SEQUENCE [LARGE SCALE GENOMIC DNA]</scope>
    <source>
        <strain evidence="2">FSL F6-971</strain>
    </source>
</reference>
<organism evidence="1 2">
    <name type="scientific">Listeria grandensis FSL F6-0971</name>
    <dbReference type="NCBI Taxonomy" id="1265819"/>
    <lineage>
        <taxon>Bacteria</taxon>
        <taxon>Bacillati</taxon>
        <taxon>Bacillota</taxon>
        <taxon>Bacilli</taxon>
        <taxon>Bacillales</taxon>
        <taxon>Listeriaceae</taxon>
        <taxon>Listeria</taxon>
    </lineage>
</organism>
<accession>W7B7W1</accession>
<dbReference type="STRING" id="1265819.PGRAN_09161"/>
<evidence type="ECO:0000313" key="2">
    <source>
        <dbReference type="Proteomes" id="UP000019253"/>
    </source>
</evidence>
<dbReference type="EMBL" id="AODD01000012">
    <property type="protein sequence ID" value="EUJ23329.1"/>
    <property type="molecule type" value="Genomic_DNA"/>
</dbReference>
<gene>
    <name evidence="1" type="ORF">PGRAN_09161</name>
</gene>
<keyword evidence="2" id="KW-1185">Reference proteome</keyword>
<name>W7B7W1_9LIST</name>
<dbReference type="AlphaFoldDB" id="W7B7W1"/>
<dbReference type="OrthoDB" id="2361042at2"/>
<protein>
    <submittedName>
        <fullName evidence="1">Uncharacterized protein</fullName>
    </submittedName>
</protein>